<name>A0A9N9I775_9GLOM</name>
<feature type="region of interest" description="Disordered" evidence="1">
    <location>
        <begin position="1"/>
        <end position="23"/>
    </location>
</feature>
<evidence type="ECO:0000313" key="2">
    <source>
        <dbReference type="EMBL" id="CAG8723052.1"/>
    </source>
</evidence>
<comment type="caution">
    <text evidence="2">The sequence shown here is derived from an EMBL/GenBank/DDBJ whole genome shotgun (WGS) entry which is preliminary data.</text>
</comment>
<accession>A0A9N9I775</accession>
<proteinExistence type="predicted"/>
<gene>
    <name evidence="2" type="ORF">CPELLU_LOCUS13018</name>
</gene>
<evidence type="ECO:0000256" key="1">
    <source>
        <dbReference type="SAM" id="MobiDB-lite"/>
    </source>
</evidence>
<keyword evidence="3" id="KW-1185">Reference proteome</keyword>
<dbReference type="Proteomes" id="UP000789759">
    <property type="component" value="Unassembled WGS sequence"/>
</dbReference>
<evidence type="ECO:0000313" key="3">
    <source>
        <dbReference type="Proteomes" id="UP000789759"/>
    </source>
</evidence>
<reference evidence="2" key="1">
    <citation type="submission" date="2021-06" db="EMBL/GenBank/DDBJ databases">
        <authorList>
            <person name="Kallberg Y."/>
            <person name="Tangrot J."/>
            <person name="Rosling A."/>
        </authorList>
    </citation>
    <scope>NUCLEOTIDE SEQUENCE</scope>
    <source>
        <strain evidence="2">FL966</strain>
    </source>
</reference>
<protein>
    <submittedName>
        <fullName evidence="2">24480_t:CDS:1</fullName>
    </submittedName>
</protein>
<sequence length="64" mass="7389">MNEAKRIAKHSKTYLKPHDQELKADKKREITEVTACNPQLRQAISLTPKITTLVSNDRSKEKKK</sequence>
<dbReference type="EMBL" id="CAJVQA010013270">
    <property type="protein sequence ID" value="CAG8723052.1"/>
    <property type="molecule type" value="Genomic_DNA"/>
</dbReference>
<feature type="non-terminal residue" evidence="2">
    <location>
        <position position="64"/>
    </location>
</feature>
<dbReference type="AlphaFoldDB" id="A0A9N9I775"/>
<organism evidence="2 3">
    <name type="scientific">Cetraspora pellucida</name>
    <dbReference type="NCBI Taxonomy" id="1433469"/>
    <lineage>
        <taxon>Eukaryota</taxon>
        <taxon>Fungi</taxon>
        <taxon>Fungi incertae sedis</taxon>
        <taxon>Mucoromycota</taxon>
        <taxon>Glomeromycotina</taxon>
        <taxon>Glomeromycetes</taxon>
        <taxon>Diversisporales</taxon>
        <taxon>Gigasporaceae</taxon>
        <taxon>Cetraspora</taxon>
    </lineage>
</organism>